<dbReference type="RefSeq" id="WP_006697672.1">
    <property type="nucleotide sequence ID" value="NZ_AMQQ01000007.1"/>
</dbReference>
<feature type="compositionally biased region" description="Basic residues" evidence="1">
    <location>
        <begin position="39"/>
        <end position="48"/>
    </location>
</feature>
<organism evidence="2 3">
    <name type="scientific">Bradyrhizobium lupini HPC(L)</name>
    <dbReference type="NCBI Taxonomy" id="1229491"/>
    <lineage>
        <taxon>Bacteria</taxon>
        <taxon>Pseudomonadati</taxon>
        <taxon>Pseudomonadota</taxon>
        <taxon>Alphaproteobacteria</taxon>
        <taxon>Hyphomicrobiales</taxon>
        <taxon>Nitrobacteraceae</taxon>
        <taxon>Bradyrhizobium</taxon>
    </lineage>
</organism>
<feature type="region of interest" description="Disordered" evidence="1">
    <location>
        <begin position="37"/>
        <end position="56"/>
    </location>
</feature>
<keyword evidence="3" id="KW-1185">Reference proteome</keyword>
<evidence type="ECO:0000313" key="3">
    <source>
        <dbReference type="Proteomes" id="UP000017668"/>
    </source>
</evidence>
<dbReference type="EMBL" id="AMQQ01000007">
    <property type="protein sequence ID" value="EKJ96903.1"/>
    <property type="molecule type" value="Genomic_DNA"/>
</dbReference>
<name>A0ABN0HQR7_RHILU</name>
<sequence>MTAGYAEWIAAKRAQALASGGKRWTRTMLAAAKREATARRHGVHMSHRKPGEIVNPTTGEVVTGCVTIGKLASSLGTTTARLTDLMEQRGLVHRVLTWKHVPMICHPGHRKPNYYLTPEATPAAVFAGQVVQIEGQWGLDRKGAHRSMILITPLGQERIRNAFMPPTGEPKAIQVRRESIELLLRQGRTPAEIVRTTGIARRTVFRQLDVLRKAA</sequence>
<dbReference type="Proteomes" id="UP000017668">
    <property type="component" value="Unassembled WGS sequence"/>
</dbReference>
<accession>A0ABN0HQR7</accession>
<gene>
    <name evidence="2" type="ORF">C241_04483</name>
</gene>
<evidence type="ECO:0000313" key="2">
    <source>
        <dbReference type="EMBL" id="EKJ96903.1"/>
    </source>
</evidence>
<protein>
    <submittedName>
        <fullName evidence="2">Uncharacterized protein</fullName>
    </submittedName>
</protein>
<reference evidence="2 3" key="1">
    <citation type="journal article" date="2013" name="Genome Announc.">
        <title>Genome Sequence of Rhizobium lupini HPC(L) Isolated from Saline Desert Soil, Kutch (Gujarat).</title>
        <authorList>
            <person name="Agarwal L."/>
            <person name="Purohit H.J."/>
        </authorList>
    </citation>
    <scope>NUCLEOTIDE SEQUENCE [LARGE SCALE GENOMIC DNA]</scope>
    <source>
        <strain evidence="3">HPC(L)</strain>
    </source>
</reference>
<evidence type="ECO:0000256" key="1">
    <source>
        <dbReference type="SAM" id="MobiDB-lite"/>
    </source>
</evidence>
<proteinExistence type="predicted"/>
<comment type="caution">
    <text evidence="2">The sequence shown here is derived from an EMBL/GenBank/DDBJ whole genome shotgun (WGS) entry which is preliminary data.</text>
</comment>